<reference evidence="2 3" key="1">
    <citation type="submission" date="2024-09" db="EMBL/GenBank/DDBJ databases">
        <authorList>
            <person name="Sun Q."/>
            <person name="Mori K."/>
        </authorList>
    </citation>
    <scope>NUCLEOTIDE SEQUENCE [LARGE SCALE GENOMIC DNA]</scope>
    <source>
        <strain evidence="2 3">JCM 13519</strain>
    </source>
</reference>
<name>A0ABV5UP51_9MICC</name>
<gene>
    <name evidence="2" type="ORF">ACFFPI_09210</name>
</gene>
<evidence type="ECO:0000259" key="1">
    <source>
        <dbReference type="PROSITE" id="PS51459"/>
    </source>
</evidence>
<dbReference type="PROSITE" id="PS51459">
    <property type="entry name" value="FIDO"/>
    <property type="match status" value="1"/>
</dbReference>
<evidence type="ECO:0000313" key="3">
    <source>
        <dbReference type="Proteomes" id="UP001589536"/>
    </source>
</evidence>
<dbReference type="PANTHER" id="PTHR39426">
    <property type="entry name" value="HOMOLOGY TO DEATH-ON-CURING PROTEIN OF PHAGE P1"/>
    <property type="match status" value="1"/>
</dbReference>
<dbReference type="EMBL" id="JBHMBH010000019">
    <property type="protein sequence ID" value="MFB9714299.1"/>
    <property type="molecule type" value="Genomic_DNA"/>
</dbReference>
<dbReference type="InterPro" id="IPR006440">
    <property type="entry name" value="Doc"/>
</dbReference>
<dbReference type="PANTHER" id="PTHR39426:SF1">
    <property type="entry name" value="HOMOLOGY TO DEATH-ON-CURING PROTEIN OF PHAGE P1"/>
    <property type="match status" value="1"/>
</dbReference>
<dbReference type="RefSeq" id="WP_345044321.1">
    <property type="nucleotide sequence ID" value="NZ_BAABED010000001.1"/>
</dbReference>
<dbReference type="Gene3D" id="1.20.120.1870">
    <property type="entry name" value="Fic/DOC protein, Fido domain"/>
    <property type="match status" value="1"/>
</dbReference>
<dbReference type="InterPro" id="IPR053737">
    <property type="entry name" value="Type_II_TA_Toxin"/>
</dbReference>
<accession>A0ABV5UP51</accession>
<dbReference type="InterPro" id="IPR003812">
    <property type="entry name" value="Fido"/>
</dbReference>
<keyword evidence="3" id="KW-1185">Reference proteome</keyword>
<proteinExistence type="predicted"/>
<feature type="domain" description="Fido" evidence="1">
    <location>
        <begin position="1"/>
        <end position="121"/>
    </location>
</feature>
<comment type="caution">
    <text evidence="2">The sequence shown here is derived from an EMBL/GenBank/DDBJ whole genome shotgun (WGS) entry which is preliminary data.</text>
</comment>
<sequence>MTAHLTVAEAKHFLARYGFFVRDEGLLSSALARPVTSVMGQDAFASLELKAAVLLESAARNHPLVDGNKRTSWTLMVLFLWLNGYRHDFTTDDAFDLVVGAAEGRLDLDESSARIGSRLVAR</sequence>
<protein>
    <submittedName>
        <fullName evidence="2">Type II toxin-antitoxin system death-on-curing family toxin</fullName>
    </submittedName>
</protein>
<organism evidence="2 3">
    <name type="scientific">Arthrobacter methylotrophus</name>
    <dbReference type="NCBI Taxonomy" id="121291"/>
    <lineage>
        <taxon>Bacteria</taxon>
        <taxon>Bacillati</taxon>
        <taxon>Actinomycetota</taxon>
        <taxon>Actinomycetes</taxon>
        <taxon>Micrococcales</taxon>
        <taxon>Micrococcaceae</taxon>
        <taxon>Arthrobacter</taxon>
    </lineage>
</organism>
<dbReference type="Proteomes" id="UP001589536">
    <property type="component" value="Unassembled WGS sequence"/>
</dbReference>
<dbReference type="NCBIfam" id="TIGR01550">
    <property type="entry name" value="DOC_P1"/>
    <property type="match status" value="1"/>
</dbReference>
<dbReference type="Pfam" id="PF02661">
    <property type="entry name" value="Fic"/>
    <property type="match status" value="1"/>
</dbReference>
<evidence type="ECO:0000313" key="2">
    <source>
        <dbReference type="EMBL" id="MFB9714299.1"/>
    </source>
</evidence>
<dbReference type="SUPFAM" id="SSF140931">
    <property type="entry name" value="Fic-like"/>
    <property type="match status" value="1"/>
</dbReference>
<dbReference type="InterPro" id="IPR036597">
    <property type="entry name" value="Fido-like_dom_sf"/>
</dbReference>